<name>A0AAJ5ZE27_9CHLR</name>
<evidence type="ECO:0000313" key="2">
    <source>
        <dbReference type="EMBL" id="MDG0866964.1"/>
    </source>
</evidence>
<keyword evidence="1" id="KW-0472">Membrane</keyword>
<keyword evidence="4" id="KW-1185">Reference proteome</keyword>
<protein>
    <submittedName>
        <fullName evidence="3">Uncharacterized protein</fullName>
    </submittedName>
</protein>
<keyword evidence="1" id="KW-0812">Transmembrane</keyword>
<dbReference type="AlphaFoldDB" id="A0AAJ5ZE27"/>
<sequence length="61" mass="6873">MTPIPFDMTFIPLLHGVGGAYDEAIIFGGIGVLLIGLGYLSWRASKGKEERRKKRKARRKR</sequence>
<feature type="transmembrane region" description="Helical" evidence="1">
    <location>
        <begin position="24"/>
        <end position="42"/>
    </location>
</feature>
<evidence type="ECO:0000313" key="4">
    <source>
        <dbReference type="Proteomes" id="UP001219901"/>
    </source>
</evidence>
<keyword evidence="1" id="KW-1133">Transmembrane helix</keyword>
<reference evidence="4 5" key="1">
    <citation type="submission" date="2019-11" db="EMBL/GenBank/DDBJ databases">
        <authorList>
            <person name="Cho J.-C."/>
        </authorList>
    </citation>
    <scope>NUCLEOTIDE SEQUENCE [LARGE SCALE GENOMIC DNA]</scope>
    <source>
        <strain evidence="3 4">JH1073</strain>
        <strain evidence="2 5">JH702</strain>
    </source>
</reference>
<reference evidence="4" key="3">
    <citation type="submission" date="2023-06" db="EMBL/GenBank/DDBJ databases">
        <title>Pangenomics reveal diversification of enzyme families and niche specialization in globally abundant SAR202 bacteria.</title>
        <authorList>
            <person name="Saw J.H.W."/>
        </authorList>
    </citation>
    <scope>NUCLEOTIDE SEQUENCE [LARGE SCALE GENOMIC DNA]</scope>
    <source>
        <strain evidence="4">JH1073</strain>
    </source>
</reference>
<proteinExistence type="predicted"/>
<reference evidence="3" key="2">
    <citation type="journal article" date="2023" name="Nat. Commun.">
        <title>Cultivation of marine bacteria of the SAR202 clade.</title>
        <authorList>
            <person name="Lim Y."/>
            <person name="Seo J.H."/>
            <person name="Giovannoni S.J."/>
            <person name="Kang I."/>
            <person name="Cho J.C."/>
        </authorList>
    </citation>
    <scope>NUCLEOTIDE SEQUENCE</scope>
    <source>
        <strain evidence="3">JH1073</strain>
    </source>
</reference>
<accession>A0AAJ5ZE27</accession>
<evidence type="ECO:0000256" key="1">
    <source>
        <dbReference type="SAM" id="Phobius"/>
    </source>
</evidence>
<dbReference type="Proteomes" id="UP001219901">
    <property type="component" value="Chromosome"/>
</dbReference>
<gene>
    <name evidence="2" type="ORF">GKO46_07750</name>
    <name evidence="3" type="ORF">GKO48_01755</name>
</gene>
<evidence type="ECO:0000313" key="5">
    <source>
        <dbReference type="Proteomes" id="UP001321249"/>
    </source>
</evidence>
<organism evidence="3 4">
    <name type="scientific">Candidatus Lucifugimonas marina</name>
    <dbReference type="NCBI Taxonomy" id="3038979"/>
    <lineage>
        <taxon>Bacteria</taxon>
        <taxon>Bacillati</taxon>
        <taxon>Chloroflexota</taxon>
        <taxon>Dehalococcoidia</taxon>
        <taxon>SAR202 cluster</taxon>
        <taxon>Candidatus Lucifugimonadales</taxon>
        <taxon>Candidatus Lucifugimonadaceae</taxon>
        <taxon>Candidatus Lucifugimonas</taxon>
    </lineage>
</organism>
<dbReference type="EMBL" id="CP046147">
    <property type="protein sequence ID" value="WFG38381.1"/>
    <property type="molecule type" value="Genomic_DNA"/>
</dbReference>
<dbReference type="Proteomes" id="UP001321249">
    <property type="component" value="Unassembled WGS sequence"/>
</dbReference>
<dbReference type="EMBL" id="WMBE01000002">
    <property type="protein sequence ID" value="MDG0866964.1"/>
    <property type="molecule type" value="Genomic_DNA"/>
</dbReference>
<evidence type="ECO:0000313" key="3">
    <source>
        <dbReference type="EMBL" id="WFG38381.1"/>
    </source>
</evidence>
<dbReference type="RefSeq" id="WP_342824854.1">
    <property type="nucleotide sequence ID" value="NZ_CP046146.1"/>
</dbReference>